<reference evidence="2 3" key="1">
    <citation type="submission" date="2016-01" db="EMBL/GenBank/DDBJ databases">
        <title>Use of Whole Genome Sequencing to ascertain that Brevibacterium massiliense (Roux, Raoult 2009) is a later heterotypic synonym of Brevibacterium ravenspurgense (Mages 2008).</title>
        <authorList>
            <person name="Bernier A.-M."/>
            <person name="Burdz T."/>
            <person name="Huynh C."/>
            <person name="Pachecho A.L."/>
            <person name="Wiebe D."/>
            <person name="Bonner C."/>
            <person name="Bernard K."/>
        </authorList>
    </citation>
    <scope>NUCLEOTIDE SEQUENCE [LARGE SCALE GENOMIC DNA]</scope>
    <source>
        <strain evidence="2 3">CCUG56047</strain>
    </source>
</reference>
<dbReference type="AlphaFoldDB" id="A0A150HAV1"/>
<sequence>MKNSLQDITVLDLSRVLAGPWCTQNLADLGADVIKVERPGPGDDTRSWGPPYLEGTTPEDGYSAYYIAANRNKKSITVNFRSEEGKDVIKRLAKDADVVVENYKTGSLARLGLDYDTLREINPELIWVSITGYGPTGPKAENPGYDYVFQGMSGFMSYTGRAKGEEGAGPIRAGVAIIDLMTGMYATTAILAALHERERTGKGQQIDVTLADVSVALNANQASNYLVGGVPPTQTGTSHPNVAPYDVFEVADGHMILGVGNDEQYRRLTELPDFELLRGDDRFQYNRDRIRLIGELRPIVAQIMKQKTMDYWTHVLDEAGVPFGPINTMDKVFEDPQVKHRGIKIEADGHYGSVPMVRSPLVEDNADATAPPALGEHTDEVLAQFGFTAEQIAQMHETGTV</sequence>
<dbReference type="PANTHER" id="PTHR48207">
    <property type="entry name" value="SUCCINATE--HYDROXYMETHYLGLUTARATE COA-TRANSFERASE"/>
    <property type="match status" value="1"/>
</dbReference>
<dbReference type="PATRIC" id="fig|479117.4.peg.479"/>
<dbReference type="InterPro" id="IPR050483">
    <property type="entry name" value="CoA-transferase_III_domain"/>
</dbReference>
<proteinExistence type="predicted"/>
<accession>A0A150HAV1</accession>
<keyword evidence="3" id="KW-1185">Reference proteome</keyword>
<dbReference type="GO" id="GO:0043785">
    <property type="term" value="F:cinnamoyl-CoA:phenyllactate CoA-transferase activity"/>
    <property type="evidence" value="ECO:0007669"/>
    <property type="project" value="UniProtKB-EC"/>
</dbReference>
<evidence type="ECO:0000313" key="2">
    <source>
        <dbReference type="EMBL" id="KXZ59232.1"/>
    </source>
</evidence>
<dbReference type="Gene3D" id="3.30.1540.10">
    <property type="entry name" value="formyl-coa transferase, domain 3"/>
    <property type="match status" value="1"/>
</dbReference>
<evidence type="ECO:0000313" key="3">
    <source>
        <dbReference type="Proteomes" id="UP000243589"/>
    </source>
</evidence>
<dbReference type="InterPro" id="IPR003673">
    <property type="entry name" value="CoA-Trfase_fam_III"/>
</dbReference>
<dbReference type="RefSeq" id="WP_062019982.1">
    <property type="nucleotide sequence ID" value="NZ_LQQC01000005.1"/>
</dbReference>
<dbReference type="EC" id="2.8.3.17" evidence="2"/>
<protein>
    <submittedName>
        <fullName evidence="2">E-cinnamoyl-CoA:R-phenyllactate CoA transferase</fullName>
        <ecNumber evidence="2">2.8.3.17</ecNumber>
    </submittedName>
</protein>
<dbReference type="Pfam" id="PF02515">
    <property type="entry name" value="CoA_transf_3"/>
    <property type="match status" value="1"/>
</dbReference>
<dbReference type="PANTHER" id="PTHR48207:SF3">
    <property type="entry name" value="SUCCINATE--HYDROXYMETHYLGLUTARATE COA-TRANSFERASE"/>
    <property type="match status" value="1"/>
</dbReference>
<keyword evidence="1 2" id="KW-0808">Transferase</keyword>
<dbReference type="EMBL" id="LQQC01000005">
    <property type="protein sequence ID" value="KXZ59232.1"/>
    <property type="molecule type" value="Genomic_DNA"/>
</dbReference>
<comment type="caution">
    <text evidence="2">The sequence shown here is derived from an EMBL/GenBank/DDBJ whole genome shotgun (WGS) entry which is preliminary data.</text>
</comment>
<name>A0A150HAV1_9MICO</name>
<gene>
    <name evidence="2" type="primary">fldA_1</name>
    <name evidence="2" type="ORF">Bravens_00479</name>
</gene>
<dbReference type="InterPro" id="IPR023606">
    <property type="entry name" value="CoA-Trfase_III_dom_1_sf"/>
</dbReference>
<dbReference type="SUPFAM" id="SSF89796">
    <property type="entry name" value="CoA-transferase family III (CaiB/BaiF)"/>
    <property type="match status" value="1"/>
</dbReference>
<dbReference type="Gene3D" id="3.40.50.10540">
    <property type="entry name" value="Crotonobetainyl-coa:carnitine coa-transferase, domain 1"/>
    <property type="match status" value="1"/>
</dbReference>
<organism evidence="2 3">
    <name type="scientific">Brevibacterium ravenspurgense</name>
    <dbReference type="NCBI Taxonomy" id="479117"/>
    <lineage>
        <taxon>Bacteria</taxon>
        <taxon>Bacillati</taxon>
        <taxon>Actinomycetota</taxon>
        <taxon>Actinomycetes</taxon>
        <taxon>Micrococcales</taxon>
        <taxon>Brevibacteriaceae</taxon>
        <taxon>Brevibacterium</taxon>
    </lineage>
</organism>
<evidence type="ECO:0000256" key="1">
    <source>
        <dbReference type="ARBA" id="ARBA00022679"/>
    </source>
</evidence>
<dbReference type="Proteomes" id="UP000243589">
    <property type="component" value="Unassembled WGS sequence"/>
</dbReference>
<dbReference type="InterPro" id="IPR044855">
    <property type="entry name" value="CoA-Trfase_III_dom3_sf"/>
</dbReference>